<comment type="caution">
    <text evidence="1">The sequence shown here is derived from an EMBL/GenBank/DDBJ whole genome shotgun (WGS) entry which is preliminary data.</text>
</comment>
<protein>
    <submittedName>
        <fullName evidence="1">Uncharacterized protein</fullName>
    </submittedName>
</protein>
<gene>
    <name evidence="1" type="ORF">ACH429_03440</name>
</gene>
<dbReference type="EMBL" id="JBIRWE010000001">
    <property type="protein sequence ID" value="MFI1963184.1"/>
    <property type="molecule type" value="Genomic_DNA"/>
</dbReference>
<organism evidence="1 2">
    <name type="scientific">Streptomyces pathocidini</name>
    <dbReference type="NCBI Taxonomy" id="1650571"/>
    <lineage>
        <taxon>Bacteria</taxon>
        <taxon>Bacillati</taxon>
        <taxon>Actinomycetota</taxon>
        <taxon>Actinomycetes</taxon>
        <taxon>Kitasatosporales</taxon>
        <taxon>Streptomycetaceae</taxon>
        <taxon>Streptomyces</taxon>
    </lineage>
</organism>
<sequence length="47" mass="5058">MGLQQASEVVELVDDSDRSEGWVGLEQVMPCADGGIEIQPVHMDTGK</sequence>
<dbReference type="Proteomes" id="UP001611548">
    <property type="component" value="Unassembled WGS sequence"/>
</dbReference>
<proteinExistence type="predicted"/>
<accession>A0ABW7UKI4</accession>
<evidence type="ECO:0000313" key="1">
    <source>
        <dbReference type="EMBL" id="MFI1963184.1"/>
    </source>
</evidence>
<evidence type="ECO:0000313" key="2">
    <source>
        <dbReference type="Proteomes" id="UP001611548"/>
    </source>
</evidence>
<keyword evidence="2" id="KW-1185">Reference proteome</keyword>
<dbReference type="RefSeq" id="WP_157859174.1">
    <property type="nucleotide sequence ID" value="NZ_JBIRWE010000001.1"/>
</dbReference>
<reference evidence="1 2" key="1">
    <citation type="submission" date="2024-10" db="EMBL/GenBank/DDBJ databases">
        <title>The Natural Products Discovery Center: Release of the First 8490 Sequenced Strains for Exploring Actinobacteria Biosynthetic Diversity.</title>
        <authorList>
            <person name="Kalkreuter E."/>
            <person name="Kautsar S.A."/>
            <person name="Yang D."/>
            <person name="Bader C.D."/>
            <person name="Teijaro C.N."/>
            <person name="Fluegel L."/>
            <person name="Davis C.M."/>
            <person name="Simpson J.R."/>
            <person name="Lauterbach L."/>
            <person name="Steele A.D."/>
            <person name="Gui C."/>
            <person name="Meng S."/>
            <person name="Li G."/>
            <person name="Viehrig K."/>
            <person name="Ye F."/>
            <person name="Su P."/>
            <person name="Kiefer A.F."/>
            <person name="Nichols A."/>
            <person name="Cepeda A.J."/>
            <person name="Yan W."/>
            <person name="Fan B."/>
            <person name="Jiang Y."/>
            <person name="Adhikari A."/>
            <person name="Zheng C.-J."/>
            <person name="Schuster L."/>
            <person name="Cowan T.M."/>
            <person name="Smanski M.J."/>
            <person name="Chevrette M.G."/>
            <person name="De Carvalho L.P.S."/>
            <person name="Shen B."/>
        </authorList>
    </citation>
    <scope>NUCLEOTIDE SEQUENCE [LARGE SCALE GENOMIC DNA]</scope>
    <source>
        <strain evidence="1 2">NPDC020327</strain>
    </source>
</reference>
<name>A0ABW7UKI4_9ACTN</name>